<feature type="compositionally biased region" description="Polar residues" evidence="1">
    <location>
        <begin position="271"/>
        <end position="286"/>
    </location>
</feature>
<evidence type="ECO:0000313" key="3">
    <source>
        <dbReference type="Proteomes" id="UP000070175"/>
    </source>
</evidence>
<proteinExistence type="predicted"/>
<feature type="region of interest" description="Disordered" evidence="1">
    <location>
        <begin position="217"/>
        <end position="244"/>
    </location>
</feature>
<evidence type="ECO:0000256" key="1">
    <source>
        <dbReference type="SAM" id="MobiDB-lite"/>
    </source>
</evidence>
<reference evidence="2 3" key="1">
    <citation type="journal article" date="2016" name="Sci. Rep.">
        <title>Metabolic traits of an uncultured archaeal lineage -MSBL1- from brine pools of the Red Sea.</title>
        <authorList>
            <person name="Mwirichia R."/>
            <person name="Alam I."/>
            <person name="Rashid M."/>
            <person name="Vinu M."/>
            <person name="Ba-Alawi W."/>
            <person name="Anthony Kamau A."/>
            <person name="Kamanda Ngugi D."/>
            <person name="Goker M."/>
            <person name="Klenk H.P."/>
            <person name="Bajic V."/>
            <person name="Stingl U."/>
        </authorList>
    </citation>
    <scope>NUCLEOTIDE SEQUENCE [LARGE SCALE GENOMIC DNA]</scope>
    <source>
        <strain evidence="2">SCGC-AAA382N08</strain>
    </source>
</reference>
<feature type="region of interest" description="Disordered" evidence="1">
    <location>
        <begin position="509"/>
        <end position="549"/>
    </location>
</feature>
<feature type="compositionally biased region" description="Basic and acidic residues" evidence="1">
    <location>
        <begin position="802"/>
        <end position="816"/>
    </location>
</feature>
<feature type="compositionally biased region" description="Basic and acidic residues" evidence="1">
    <location>
        <begin position="232"/>
        <end position="244"/>
    </location>
</feature>
<feature type="region of interest" description="Disordered" evidence="1">
    <location>
        <begin position="39"/>
        <end position="78"/>
    </location>
</feature>
<name>A0A133VPG6_9EURY</name>
<accession>A0A133VPG6</accession>
<gene>
    <name evidence="2" type="ORF">AKJ56_01515</name>
</gene>
<feature type="compositionally biased region" description="Basic and acidic residues" evidence="1">
    <location>
        <begin position="39"/>
        <end position="70"/>
    </location>
</feature>
<feature type="compositionally biased region" description="Basic and acidic residues" evidence="1">
    <location>
        <begin position="287"/>
        <end position="301"/>
    </location>
</feature>
<feature type="compositionally biased region" description="Basic and acidic residues" evidence="1">
    <location>
        <begin position="518"/>
        <end position="527"/>
    </location>
</feature>
<feature type="compositionally biased region" description="Low complexity" evidence="1">
    <location>
        <begin position="529"/>
        <end position="539"/>
    </location>
</feature>
<keyword evidence="3" id="KW-1185">Reference proteome</keyword>
<evidence type="ECO:0000313" key="2">
    <source>
        <dbReference type="EMBL" id="KXB08344.1"/>
    </source>
</evidence>
<protein>
    <submittedName>
        <fullName evidence="2">Uncharacterized protein</fullName>
    </submittedName>
</protein>
<dbReference type="AlphaFoldDB" id="A0A133VPG6"/>
<sequence length="816" mass="94239">MAQRTIYKYSPQLGRVISKNVPDFDVNSYMNRGWMTDKNMAEAKAGRNTSPEKEQNRQERQTQEPNRQEEENQIPQGHQKIEAARYSSLYNDVMPGPNGNALYGEQADDDNVMNIKKQMIDKGINPPENVSTNLDDVYNTFTRIKGYEPSTPEDWQNVANLTQESPNQVEDWLQNTEREQQTTVQNTWFDKGYREGDIVEQNGKKYVVGVNGELREPRAGELSTREQQTSTKESRKEGQLSDGEIRELYKEYGLGNPTDDEIDAMRKGDTPLSSQQALENALQQQKQRVEKDTGTKMEGDKERRWISPDEFDELQQKYKDNPQKIKEMTETVTDDNGVTHYYWKKDVYENMSSDQKPGGTTLTPKQIREQFQAYGYTPTAEDIQWWTNKDQNTLSTLQQNLADRRQQQKQEERQAAQSGEKVVGKSYFQGDEALIRFADKEGIDEGTIWLVRPDDKTIRPFWSRDAFQKRYGKTPEEVIQEGKVKTVTNNYLSDDAILGDYDLQKDKRAVGESGTYQRTKEEEERAADNQQQGQNQGQEEGTEFDPTKIMNTYGEKSNEALNKQTFKFVDKGIFNWLKKMGKENNGGISDETIKQISNDQDTVATYVNALAYGDYNVSDIYRDIKRRELKRQGQDEYKDMKVIDEATKASDFYNKPENQDIRTNPDLDMPDSLGDIDSSLLDNPVFDIPDDVYKTLVQPFDWNSKEGREALDQIKSAYHDVLLQQLDAKSEQQKALADKAYQDFVEQTERNYGIKLSNDTMKAWNKINNLDKQARNMGIGSSGIAREMKQQYLQDVRAGQKRMKENKARKMEAQRE</sequence>
<feature type="non-terminal residue" evidence="2">
    <location>
        <position position="816"/>
    </location>
</feature>
<comment type="caution">
    <text evidence="2">The sequence shown here is derived from an EMBL/GenBank/DDBJ whole genome shotgun (WGS) entry which is preliminary data.</text>
</comment>
<feature type="region of interest" description="Disordered" evidence="1">
    <location>
        <begin position="265"/>
        <end position="301"/>
    </location>
</feature>
<feature type="region of interest" description="Disordered" evidence="1">
    <location>
        <begin position="796"/>
        <end position="816"/>
    </location>
</feature>
<organism evidence="2 3">
    <name type="scientific">candidate division MSBL1 archaeon SCGC-AAA382N08</name>
    <dbReference type="NCBI Taxonomy" id="1698285"/>
    <lineage>
        <taxon>Archaea</taxon>
        <taxon>Methanobacteriati</taxon>
        <taxon>Methanobacteriota</taxon>
        <taxon>candidate division MSBL1</taxon>
    </lineage>
</organism>
<dbReference type="EMBL" id="LHYJ01000018">
    <property type="protein sequence ID" value="KXB08344.1"/>
    <property type="molecule type" value="Genomic_DNA"/>
</dbReference>
<dbReference type="Proteomes" id="UP000070175">
    <property type="component" value="Unassembled WGS sequence"/>
</dbReference>